<dbReference type="InterPro" id="IPR001697">
    <property type="entry name" value="Pyr_Knase"/>
</dbReference>
<keyword evidence="11 14" id="KW-0670">Pyruvate</keyword>
<dbReference type="InterPro" id="IPR015806">
    <property type="entry name" value="Pyrv_Knase_insert_dom_sf"/>
</dbReference>
<evidence type="ECO:0000256" key="8">
    <source>
        <dbReference type="ARBA" id="ARBA00022840"/>
    </source>
</evidence>
<name>A0AAU6Q0A5_9DEIO</name>
<keyword evidence="4 12" id="KW-0808">Transferase</keyword>
<keyword evidence="8" id="KW-0067">ATP-binding</keyword>
<dbReference type="InterPro" id="IPR040442">
    <property type="entry name" value="Pyrv_kinase-like_dom_sf"/>
</dbReference>
<dbReference type="Gene3D" id="2.40.33.10">
    <property type="entry name" value="PK beta-barrel domain-like"/>
    <property type="match status" value="1"/>
</dbReference>
<dbReference type="GO" id="GO:0005524">
    <property type="term" value="F:ATP binding"/>
    <property type="evidence" value="ECO:0007669"/>
    <property type="project" value="UniProtKB-KW"/>
</dbReference>
<evidence type="ECO:0000256" key="1">
    <source>
        <dbReference type="ARBA" id="ARBA00004997"/>
    </source>
</evidence>
<evidence type="ECO:0000256" key="7">
    <source>
        <dbReference type="ARBA" id="ARBA00022777"/>
    </source>
</evidence>
<keyword evidence="5" id="KW-0479">Metal-binding</keyword>
<dbReference type="InterPro" id="IPR015793">
    <property type="entry name" value="Pyrv_Knase_brl"/>
</dbReference>
<reference evidence="14" key="1">
    <citation type="submission" date="2024-03" db="EMBL/GenBank/DDBJ databases">
        <title>Deinococcus weizhi sp. nov., isolated from human skin.</title>
        <authorList>
            <person name="Wei Z."/>
            <person name="Tian F."/>
            <person name="Yang C."/>
            <person name="Xin L.T."/>
            <person name="Wen Z.J."/>
            <person name="Lan K.C."/>
            <person name="Yu L."/>
            <person name="Zhe W."/>
            <person name="Dan F.D."/>
            <person name="Jun W."/>
            <person name="Rui Z."/>
            <person name="Yong X.J."/>
            <person name="Ting Y."/>
            <person name="Wei X."/>
            <person name="Xu Z.G."/>
            <person name="Xin Z."/>
            <person name="Dong F.G."/>
            <person name="Ni X.M."/>
            <person name="Zheng M.G."/>
            <person name="Chun Y."/>
            <person name="Qian W.X."/>
        </authorList>
    </citation>
    <scope>NUCLEOTIDE SEQUENCE</scope>
    <source>
        <strain evidence="14">VB142</strain>
    </source>
</reference>
<dbReference type="PANTHER" id="PTHR11817">
    <property type="entry name" value="PYRUVATE KINASE"/>
    <property type="match status" value="1"/>
</dbReference>
<keyword evidence="10 12" id="KW-0324">Glycolysis</keyword>
<dbReference type="RefSeq" id="WP_339095289.1">
    <property type="nucleotide sequence ID" value="NZ_CP149782.1"/>
</dbReference>
<dbReference type="InterPro" id="IPR015813">
    <property type="entry name" value="Pyrv/PenolPyrv_kinase-like_dom"/>
</dbReference>
<dbReference type="Gene3D" id="3.20.20.60">
    <property type="entry name" value="Phosphoenolpyruvate-binding domains"/>
    <property type="match status" value="1"/>
</dbReference>
<comment type="similarity">
    <text evidence="2 12">Belongs to the pyruvate kinase family.</text>
</comment>
<organism evidence="14">
    <name type="scientific">Deinococcus sp. VB142</name>
    <dbReference type="NCBI Taxonomy" id="3112952"/>
    <lineage>
        <taxon>Bacteria</taxon>
        <taxon>Thermotogati</taxon>
        <taxon>Deinococcota</taxon>
        <taxon>Deinococci</taxon>
        <taxon>Deinococcales</taxon>
        <taxon>Deinococcaceae</taxon>
        <taxon>Deinococcus</taxon>
    </lineage>
</organism>
<dbReference type="InterPro" id="IPR011037">
    <property type="entry name" value="Pyrv_Knase-like_insert_dom_sf"/>
</dbReference>
<evidence type="ECO:0000256" key="9">
    <source>
        <dbReference type="ARBA" id="ARBA00022842"/>
    </source>
</evidence>
<keyword evidence="7 12" id="KW-0418">Kinase</keyword>
<evidence type="ECO:0000313" key="14">
    <source>
        <dbReference type="EMBL" id="WYF44070.1"/>
    </source>
</evidence>
<evidence type="ECO:0000256" key="4">
    <source>
        <dbReference type="ARBA" id="ARBA00022679"/>
    </source>
</evidence>
<dbReference type="Pfam" id="PF00224">
    <property type="entry name" value="PK"/>
    <property type="match status" value="1"/>
</dbReference>
<dbReference type="SUPFAM" id="SSF51621">
    <property type="entry name" value="Phosphoenolpyruvate/pyruvate domain"/>
    <property type="match status" value="1"/>
</dbReference>
<dbReference type="SUPFAM" id="SSF50800">
    <property type="entry name" value="PK beta-barrel domain-like"/>
    <property type="match status" value="1"/>
</dbReference>
<keyword evidence="6" id="KW-0547">Nucleotide-binding</keyword>
<comment type="catalytic activity">
    <reaction evidence="12">
        <text>pyruvate + ATP = phosphoenolpyruvate + ADP + H(+)</text>
        <dbReference type="Rhea" id="RHEA:18157"/>
        <dbReference type="ChEBI" id="CHEBI:15361"/>
        <dbReference type="ChEBI" id="CHEBI:15378"/>
        <dbReference type="ChEBI" id="CHEBI:30616"/>
        <dbReference type="ChEBI" id="CHEBI:58702"/>
        <dbReference type="ChEBI" id="CHEBI:456216"/>
        <dbReference type="EC" id="2.7.1.40"/>
    </reaction>
</comment>
<evidence type="ECO:0000256" key="3">
    <source>
        <dbReference type="ARBA" id="ARBA00012142"/>
    </source>
</evidence>
<evidence type="ECO:0000256" key="5">
    <source>
        <dbReference type="ARBA" id="ARBA00022723"/>
    </source>
</evidence>
<dbReference type="GO" id="GO:0004743">
    <property type="term" value="F:pyruvate kinase activity"/>
    <property type="evidence" value="ECO:0007669"/>
    <property type="project" value="UniProtKB-EC"/>
</dbReference>
<proteinExistence type="inferred from homology"/>
<dbReference type="AlphaFoldDB" id="A0AAU6Q0A5"/>
<evidence type="ECO:0000256" key="10">
    <source>
        <dbReference type="ARBA" id="ARBA00023152"/>
    </source>
</evidence>
<dbReference type="GO" id="GO:0030955">
    <property type="term" value="F:potassium ion binding"/>
    <property type="evidence" value="ECO:0007669"/>
    <property type="project" value="InterPro"/>
</dbReference>
<keyword evidence="9 12" id="KW-0460">Magnesium</keyword>
<accession>A0AAU6Q0A5</accession>
<evidence type="ECO:0000256" key="6">
    <source>
        <dbReference type="ARBA" id="ARBA00022741"/>
    </source>
</evidence>
<dbReference type="GO" id="GO:0000287">
    <property type="term" value="F:magnesium ion binding"/>
    <property type="evidence" value="ECO:0007669"/>
    <property type="project" value="InterPro"/>
</dbReference>
<comment type="pathway">
    <text evidence="1 12">Carbohydrate degradation; glycolysis; pyruvate from D-glyceraldehyde 3-phosphate: step 5/5.</text>
</comment>
<dbReference type="PRINTS" id="PR01050">
    <property type="entry name" value="PYRUVTKNASE"/>
</dbReference>
<dbReference type="GO" id="GO:0016301">
    <property type="term" value="F:kinase activity"/>
    <property type="evidence" value="ECO:0007669"/>
    <property type="project" value="UniProtKB-KW"/>
</dbReference>
<evidence type="ECO:0000256" key="2">
    <source>
        <dbReference type="ARBA" id="ARBA00008663"/>
    </source>
</evidence>
<gene>
    <name evidence="14" type="ORF">WDJ50_11715</name>
</gene>
<evidence type="ECO:0000256" key="11">
    <source>
        <dbReference type="ARBA" id="ARBA00023317"/>
    </source>
</evidence>
<dbReference type="EMBL" id="CP149782">
    <property type="protein sequence ID" value="WYF44070.1"/>
    <property type="molecule type" value="Genomic_DNA"/>
</dbReference>
<evidence type="ECO:0000256" key="12">
    <source>
        <dbReference type="RuleBase" id="RU000504"/>
    </source>
</evidence>
<dbReference type="EC" id="2.7.1.40" evidence="3 12"/>
<feature type="domain" description="Pyruvate kinase barrel" evidence="13">
    <location>
        <begin position="153"/>
        <end position="461"/>
    </location>
</feature>
<sequence length="507" mass="55257">MTTARPDAASHASASVAPPEQLALLRRQLEQLTGEVQAEAQARLSRWQPWLKRASYLPSAENLAHYLALRSHDVRDLQSELVTWGVSSLGRCEPYVLPNLRATQAALSALAQAPEWPERTAFAALESRLSAHTHDLFGDGTTPGIMVTFPSEAAQNGELVTDLLRAGMTVARINLAHDGPEEWLAMLRHLEQAREATGKPCRVLMDLAGPKVRTGEPQWPDDPERLRVGDVLALGAQEDTLPHDLPGVTCTLPAALHQVRPGAEVWFDDGKFGTVVEAVEGDWLRLKLTHAPLKGAKLKAEKGINFPDTALDLPALTDKDREDVQFVARHADLVGYSFVQTVGDVAALLDALKAAGAPERLGIVLKIETRLAVQNFTDLMVRAAGERPCGVMIARGDLAVELGFARLAEIQEEVLWLAEAAHLPVIWATQVLEGLVKKGQRERGEFTDAAGGVRAECIMLNKGPYVVDGVRELSTIIGRMRPHFDKKRPQFRALSVAQSTDDQPAGE</sequence>
<evidence type="ECO:0000259" key="13">
    <source>
        <dbReference type="Pfam" id="PF00224"/>
    </source>
</evidence>
<protein>
    <recommendedName>
        <fullName evidence="3 12">Pyruvate kinase</fullName>
        <ecNumber evidence="3 12">2.7.1.40</ecNumber>
    </recommendedName>
</protein>